<feature type="compositionally biased region" description="Low complexity" evidence="1">
    <location>
        <begin position="28"/>
        <end position="63"/>
    </location>
</feature>
<feature type="signal peptide" evidence="2">
    <location>
        <begin position="1"/>
        <end position="23"/>
    </location>
</feature>
<evidence type="ECO:0000313" key="4">
    <source>
        <dbReference type="Proteomes" id="UP000268623"/>
    </source>
</evidence>
<accession>A0A3M9XLR4</accession>
<gene>
    <name evidence="3" type="ORF">D1O30_06030</name>
</gene>
<dbReference type="Proteomes" id="UP000268623">
    <property type="component" value="Unassembled WGS sequence"/>
</dbReference>
<keyword evidence="4" id="KW-1185">Reference proteome</keyword>
<reference evidence="3 4" key="1">
    <citation type="submission" date="2018-08" db="EMBL/GenBank/DDBJ databases">
        <title>Genome sequence of Methylocystis hirsuta CSC1, a methanotroph able to accumulate PHAs.</title>
        <authorList>
            <person name="Bordel S."/>
            <person name="Rodriguez E."/>
            <person name="Gancedo J."/>
            <person name="Munoz R."/>
        </authorList>
    </citation>
    <scope>NUCLEOTIDE SEQUENCE [LARGE SCALE GENOMIC DNA]</scope>
    <source>
        <strain evidence="3 4">CSC1</strain>
    </source>
</reference>
<proteinExistence type="predicted"/>
<evidence type="ECO:0000313" key="3">
    <source>
        <dbReference type="EMBL" id="RNJ49219.1"/>
    </source>
</evidence>
<organism evidence="3 4">
    <name type="scientific">Methylocystis hirsuta</name>
    <dbReference type="NCBI Taxonomy" id="369798"/>
    <lineage>
        <taxon>Bacteria</taxon>
        <taxon>Pseudomonadati</taxon>
        <taxon>Pseudomonadota</taxon>
        <taxon>Alphaproteobacteria</taxon>
        <taxon>Hyphomicrobiales</taxon>
        <taxon>Methylocystaceae</taxon>
        <taxon>Methylocystis</taxon>
    </lineage>
</organism>
<protein>
    <submittedName>
        <fullName evidence="3">Uncharacterized protein</fullName>
    </submittedName>
</protein>
<comment type="caution">
    <text evidence="3">The sequence shown here is derived from an EMBL/GenBank/DDBJ whole genome shotgun (WGS) entry which is preliminary data.</text>
</comment>
<sequence>MKKLLLLTAAIAAGAMFGAPVRAEDQSEAPAAVSEAPAAVSAAPAETAAPSAPAETSPPAAESKPVIPPDSEWVHPTK</sequence>
<dbReference type="AlphaFoldDB" id="A0A3M9XLR4"/>
<evidence type="ECO:0000256" key="1">
    <source>
        <dbReference type="SAM" id="MobiDB-lite"/>
    </source>
</evidence>
<dbReference type="RefSeq" id="WP_123175195.1">
    <property type="nucleotide sequence ID" value="NZ_QWDD01000001.1"/>
</dbReference>
<feature type="chain" id="PRO_5018177440" evidence="2">
    <location>
        <begin position="24"/>
        <end position="78"/>
    </location>
</feature>
<name>A0A3M9XLR4_9HYPH</name>
<evidence type="ECO:0000256" key="2">
    <source>
        <dbReference type="SAM" id="SignalP"/>
    </source>
</evidence>
<keyword evidence="2" id="KW-0732">Signal</keyword>
<feature type="region of interest" description="Disordered" evidence="1">
    <location>
        <begin position="22"/>
        <end position="78"/>
    </location>
</feature>
<dbReference type="EMBL" id="QWDD01000001">
    <property type="protein sequence ID" value="RNJ49219.1"/>
    <property type="molecule type" value="Genomic_DNA"/>
</dbReference>